<proteinExistence type="predicted"/>
<reference evidence="6" key="1">
    <citation type="journal article" date="2020" name="mSystems">
        <title>Genome- and Community-Level Interaction Insights into Carbon Utilization and Element Cycling Functions of Hydrothermarchaeota in Hydrothermal Sediment.</title>
        <authorList>
            <person name="Zhou Z."/>
            <person name="Liu Y."/>
            <person name="Xu W."/>
            <person name="Pan J."/>
            <person name="Luo Z.H."/>
            <person name="Li M."/>
        </authorList>
    </citation>
    <scope>NUCLEOTIDE SEQUENCE [LARGE SCALE GENOMIC DNA]</scope>
    <source>
        <strain evidence="6">HyVt-92</strain>
    </source>
</reference>
<dbReference type="FunFam" id="3.40.50.300:FF:000134">
    <property type="entry name" value="Iron-enterobactin ABC transporter ATP-binding protein"/>
    <property type="match status" value="1"/>
</dbReference>
<keyword evidence="1" id="KW-0813">Transport</keyword>
<dbReference type="AlphaFoldDB" id="A0A7V5HXT0"/>
<dbReference type="GO" id="GO:0016887">
    <property type="term" value="F:ATP hydrolysis activity"/>
    <property type="evidence" value="ECO:0007669"/>
    <property type="project" value="InterPro"/>
</dbReference>
<feature type="domain" description="ABC transporter" evidence="5">
    <location>
        <begin position="6"/>
        <end position="242"/>
    </location>
</feature>
<evidence type="ECO:0000259" key="5">
    <source>
        <dbReference type="PROSITE" id="PS50893"/>
    </source>
</evidence>
<dbReference type="Gene3D" id="3.40.50.300">
    <property type="entry name" value="P-loop containing nucleotide triphosphate hydrolases"/>
    <property type="match status" value="1"/>
</dbReference>
<sequence length="434" mass="49027">MVRLLLEVRNLSYFIERKRILEDINFKLFPGEVLGIVGPNGAGKTTLLKLISGILQPSEGKVLVEGKSIKKFNRREISKKIAMVPQNTYTSFPFTAFDVVLMGRHPHVGRFKRETEKDLNKVKECMLLAGIWHLRDKKITEISGGELQKVFIAQAISQETPILLLDEPTSHLDINSQLEIMEIVAELNKKKRKSVVLVSHDLNLAARYSGRMILLKEGKVFAQGKVEEVLTSENIKRVYHLNALVRKHPVTGSIYTLPVSFRVNSKDKDEARRKRKVHLIGGGGSASRMIKELCDGGYDVSLGVVNVFDADFETAKLFEVPCVVEAPFSPITSESYEKNIRFIRESELVILCNVPFGEGNLLNLEAALEALGMGVEVLVQNKVPVEKRDYTGGKAKKIFEKLLDKGAHLVEDEREVTRFVEEFFKSRVRQEVRR</sequence>
<evidence type="ECO:0000256" key="2">
    <source>
        <dbReference type="ARBA" id="ARBA00022741"/>
    </source>
</evidence>
<dbReference type="InterPro" id="IPR003439">
    <property type="entry name" value="ABC_transporter-like_ATP-bd"/>
</dbReference>
<dbReference type="InterPro" id="IPR003593">
    <property type="entry name" value="AAA+_ATPase"/>
</dbReference>
<dbReference type="SMART" id="SM00382">
    <property type="entry name" value="AAA"/>
    <property type="match status" value="1"/>
</dbReference>
<gene>
    <name evidence="6" type="ORF">ENL39_00210</name>
</gene>
<keyword evidence="4" id="KW-1278">Translocase</keyword>
<dbReference type="PANTHER" id="PTHR42794:SF1">
    <property type="entry name" value="HEMIN IMPORT ATP-BINDING PROTEIN HMUV"/>
    <property type="match status" value="1"/>
</dbReference>
<protein>
    <submittedName>
        <fullName evidence="6">ABC transporter ATP-binding protein</fullName>
    </submittedName>
</protein>
<evidence type="ECO:0000256" key="4">
    <source>
        <dbReference type="ARBA" id="ARBA00022967"/>
    </source>
</evidence>
<evidence type="ECO:0000256" key="1">
    <source>
        <dbReference type="ARBA" id="ARBA00022448"/>
    </source>
</evidence>
<dbReference type="EMBL" id="DRTT01000006">
    <property type="protein sequence ID" value="HHF97900.1"/>
    <property type="molecule type" value="Genomic_DNA"/>
</dbReference>
<dbReference type="PROSITE" id="PS00211">
    <property type="entry name" value="ABC_TRANSPORTER_1"/>
    <property type="match status" value="1"/>
</dbReference>
<dbReference type="GO" id="GO:0005524">
    <property type="term" value="F:ATP binding"/>
    <property type="evidence" value="ECO:0007669"/>
    <property type="project" value="UniProtKB-KW"/>
</dbReference>
<evidence type="ECO:0000313" key="6">
    <source>
        <dbReference type="EMBL" id="HHF97900.1"/>
    </source>
</evidence>
<keyword evidence="2" id="KW-0547">Nucleotide-binding</keyword>
<dbReference type="PROSITE" id="PS50893">
    <property type="entry name" value="ABC_TRANSPORTER_2"/>
    <property type="match status" value="1"/>
</dbReference>
<keyword evidence="3 6" id="KW-0067">ATP-binding</keyword>
<evidence type="ECO:0000256" key="3">
    <source>
        <dbReference type="ARBA" id="ARBA00022840"/>
    </source>
</evidence>
<dbReference type="Proteomes" id="UP000886070">
    <property type="component" value="Unassembled WGS sequence"/>
</dbReference>
<dbReference type="CDD" id="cd03214">
    <property type="entry name" value="ABC_Iron-Siderophores_B12_Hemin"/>
    <property type="match status" value="1"/>
</dbReference>
<dbReference type="InterPro" id="IPR027417">
    <property type="entry name" value="P-loop_NTPase"/>
</dbReference>
<dbReference type="InterPro" id="IPR017871">
    <property type="entry name" value="ABC_transporter-like_CS"/>
</dbReference>
<dbReference type="Pfam" id="PF00005">
    <property type="entry name" value="ABC_tran"/>
    <property type="match status" value="1"/>
</dbReference>
<name>A0A7V5HXT0_UNCAE</name>
<dbReference type="PANTHER" id="PTHR42794">
    <property type="entry name" value="HEMIN IMPORT ATP-BINDING PROTEIN HMUV"/>
    <property type="match status" value="1"/>
</dbReference>
<accession>A0A7V5HXT0</accession>
<dbReference type="SUPFAM" id="SSF52540">
    <property type="entry name" value="P-loop containing nucleoside triphosphate hydrolases"/>
    <property type="match status" value="1"/>
</dbReference>
<comment type="caution">
    <text evidence="6">The sequence shown here is derived from an EMBL/GenBank/DDBJ whole genome shotgun (WGS) entry which is preliminary data.</text>
</comment>
<organism evidence="6">
    <name type="scientific">Aerophobetes bacterium</name>
    <dbReference type="NCBI Taxonomy" id="2030807"/>
    <lineage>
        <taxon>Bacteria</taxon>
        <taxon>Candidatus Aerophobota</taxon>
    </lineage>
</organism>